<organism evidence="10 11">
    <name type="scientific">Rathayibacter tritici</name>
    <dbReference type="NCBI Taxonomy" id="33888"/>
    <lineage>
        <taxon>Bacteria</taxon>
        <taxon>Bacillati</taxon>
        <taxon>Actinomycetota</taxon>
        <taxon>Actinomycetes</taxon>
        <taxon>Micrococcales</taxon>
        <taxon>Microbacteriaceae</taxon>
        <taxon>Rathayibacter</taxon>
    </lineage>
</organism>
<dbReference type="PIRSF" id="PIRSF000094">
    <property type="entry name" value="Enoyl-ACP_rdct"/>
    <property type="match status" value="1"/>
</dbReference>
<accession>A0A160KSQ1</accession>
<feature type="binding site" evidence="9">
    <location>
        <position position="162"/>
    </location>
    <ligand>
        <name>NAD(+)</name>
        <dbReference type="ChEBI" id="CHEBI:57540"/>
    </ligand>
</feature>
<dbReference type="EMBL" id="CP015515">
    <property type="protein sequence ID" value="AND16762.1"/>
    <property type="molecule type" value="Genomic_DNA"/>
</dbReference>
<dbReference type="Gene3D" id="3.40.50.720">
    <property type="entry name" value="NAD(P)-binding Rossmann-like Domain"/>
    <property type="match status" value="1"/>
</dbReference>
<evidence type="ECO:0000256" key="4">
    <source>
        <dbReference type="ARBA" id="ARBA00022832"/>
    </source>
</evidence>
<keyword evidence="5 8" id="KW-0560">Oxidoreductase</keyword>
<evidence type="ECO:0000256" key="3">
    <source>
        <dbReference type="ARBA" id="ARBA00022516"/>
    </source>
</evidence>
<dbReference type="PATRIC" id="fig|33888.3.peg.1790"/>
<feature type="binding site" evidence="9">
    <location>
        <position position="93"/>
    </location>
    <ligand>
        <name>NAD(+)</name>
        <dbReference type="ChEBI" id="CHEBI:57540"/>
    </ligand>
</feature>
<evidence type="ECO:0000313" key="11">
    <source>
        <dbReference type="Proteomes" id="UP000077071"/>
    </source>
</evidence>
<dbReference type="GO" id="GO:0004318">
    <property type="term" value="F:enoyl-[acyl-carrier-protein] reductase (NADH) activity"/>
    <property type="evidence" value="ECO:0007669"/>
    <property type="project" value="UniProtKB-EC"/>
</dbReference>
<comment type="catalytic activity">
    <reaction evidence="8">
        <text>a 2,3-saturated acyl-[ACP] + NAD(+) = a (2E)-enoyl-[ACP] + NADH + H(+)</text>
        <dbReference type="Rhea" id="RHEA:10240"/>
        <dbReference type="Rhea" id="RHEA-COMP:9925"/>
        <dbReference type="Rhea" id="RHEA-COMP:9926"/>
        <dbReference type="ChEBI" id="CHEBI:15378"/>
        <dbReference type="ChEBI" id="CHEBI:57540"/>
        <dbReference type="ChEBI" id="CHEBI:57945"/>
        <dbReference type="ChEBI" id="CHEBI:78784"/>
        <dbReference type="ChEBI" id="CHEBI:78785"/>
        <dbReference type="EC" id="1.3.1.9"/>
    </reaction>
</comment>
<dbReference type="EC" id="1.3.1.9" evidence="8"/>
<dbReference type="InterPro" id="IPR014358">
    <property type="entry name" value="Enoyl-ACP_Rdtase_NADH"/>
</dbReference>
<keyword evidence="4" id="KW-0276">Fatty acid metabolism</keyword>
<keyword evidence="7 8" id="KW-0275">Fatty acid biosynthesis</keyword>
<reference evidence="10 11" key="1">
    <citation type="submission" date="2016-05" db="EMBL/GenBank/DDBJ databases">
        <title>Complete genome sequence of Rathayibacter tritici NCPPB 1953.</title>
        <authorList>
            <person name="Park J."/>
            <person name="Lee H.-H."/>
            <person name="Lee S.-W."/>
            <person name="Seo Y.-S."/>
        </authorList>
    </citation>
    <scope>NUCLEOTIDE SEQUENCE [LARGE SCALE GENOMIC DNA]</scope>
    <source>
        <strain evidence="10 11">NCPPB 1953</strain>
    </source>
</reference>
<comment type="similarity">
    <text evidence="2 8">Belongs to the short-chain dehydrogenases/reductases (SDR) family. FabI subfamily.</text>
</comment>
<keyword evidence="3 8" id="KW-0444">Lipid biosynthesis</keyword>
<name>A0A160KSQ1_9MICO</name>
<comment type="pathway">
    <text evidence="1">Lipid metabolism.</text>
</comment>
<evidence type="ECO:0000256" key="6">
    <source>
        <dbReference type="ARBA" id="ARBA00023098"/>
    </source>
</evidence>
<gene>
    <name evidence="10" type="ORF">A6122_1628</name>
</gene>
<dbReference type="PANTHER" id="PTHR43159:SF2">
    <property type="entry name" value="ENOYL-[ACYL-CARRIER-PROTEIN] REDUCTASE [NADH], CHLOROPLASTIC"/>
    <property type="match status" value="1"/>
</dbReference>
<dbReference type="AlphaFoldDB" id="A0A160KSQ1"/>
<evidence type="ECO:0000256" key="2">
    <source>
        <dbReference type="ARBA" id="ARBA00009233"/>
    </source>
</evidence>
<dbReference type="Pfam" id="PF13561">
    <property type="entry name" value="adh_short_C2"/>
    <property type="match status" value="1"/>
</dbReference>
<dbReference type="Proteomes" id="UP000077071">
    <property type="component" value="Chromosome"/>
</dbReference>
<keyword evidence="11" id="KW-1185">Reference proteome</keyword>
<dbReference type="GO" id="GO:0006633">
    <property type="term" value="P:fatty acid biosynthetic process"/>
    <property type="evidence" value="ECO:0007669"/>
    <property type="project" value="UniProtKB-KW"/>
</dbReference>
<protein>
    <recommendedName>
        <fullName evidence="8">Enoyl-[acyl-carrier-protein] reductase [NADH]</fullName>
        <ecNumber evidence="8">1.3.1.9</ecNumber>
    </recommendedName>
</protein>
<dbReference type="InterPro" id="IPR002347">
    <property type="entry name" value="SDR_fam"/>
</dbReference>
<dbReference type="PANTHER" id="PTHR43159">
    <property type="entry name" value="ENOYL-[ACYL-CARRIER-PROTEIN] REDUCTASE"/>
    <property type="match status" value="1"/>
</dbReference>
<evidence type="ECO:0000256" key="5">
    <source>
        <dbReference type="ARBA" id="ARBA00023002"/>
    </source>
</evidence>
<dbReference type="UniPathway" id="UPA00915"/>
<dbReference type="KEGG" id="rtn:A6122_1628"/>
<evidence type="ECO:0000313" key="10">
    <source>
        <dbReference type="EMBL" id="AND16762.1"/>
    </source>
</evidence>
<dbReference type="STRING" id="33888.A6122_1628"/>
<keyword evidence="6" id="KW-0443">Lipid metabolism</keyword>
<keyword evidence="8 9" id="KW-0520">NAD</keyword>
<evidence type="ECO:0000256" key="1">
    <source>
        <dbReference type="ARBA" id="ARBA00005189"/>
    </source>
</evidence>
<dbReference type="NCBIfam" id="NF005908">
    <property type="entry name" value="PRK07889.1"/>
    <property type="match status" value="1"/>
</dbReference>
<evidence type="ECO:0000256" key="8">
    <source>
        <dbReference type="PIRNR" id="PIRNR000094"/>
    </source>
</evidence>
<proteinExistence type="inferred from homology"/>
<dbReference type="SUPFAM" id="SSF51735">
    <property type="entry name" value="NAD(P)-binding Rossmann-fold domains"/>
    <property type="match status" value="1"/>
</dbReference>
<feature type="binding site" evidence="9">
    <location>
        <position position="14"/>
    </location>
    <ligand>
        <name>NAD(+)</name>
        <dbReference type="ChEBI" id="CHEBI:57540"/>
    </ligand>
</feature>
<evidence type="ECO:0000256" key="9">
    <source>
        <dbReference type="PIRSR" id="PIRSR000094-3"/>
    </source>
</evidence>
<evidence type="ECO:0000256" key="7">
    <source>
        <dbReference type="ARBA" id="ARBA00023160"/>
    </source>
</evidence>
<dbReference type="RefSeq" id="WP_068253768.1">
    <property type="nucleotide sequence ID" value="NZ_CP015515.1"/>
</dbReference>
<dbReference type="OrthoDB" id="517007at2"/>
<sequence>MSALLAGRTFLVAGLWTDQSLAFPTAAAIQQHGGRVLCTAYGKQLRAATTIARRLPQPAAVLEFDATESGHPEALTAALREQTDELHGVVHFISGSYRSVVGGHFLEAPWADVSHSFQVSAYSLQSLVRAALPLMGSGSSVVGCTFDAGVAWPIYGWAGPAKAAYEATNRYLALHLGPRGIRSNLIAAGPVQTMTMRAIEGINEVGEVWNRAPLRWDDTDPAPVADATVALLSDLLRATTGSIIHVDGGFHAVGY</sequence>
<dbReference type="InterPro" id="IPR036291">
    <property type="entry name" value="NAD(P)-bd_dom_sf"/>
</dbReference>